<dbReference type="Proteomes" id="UP000186868">
    <property type="component" value="Unassembled WGS sequence"/>
</dbReference>
<protein>
    <submittedName>
        <fullName evidence="1">Uncharacterized protein</fullName>
    </submittedName>
</protein>
<organism evidence="1 2">
    <name type="scientific">Hydrococcus rivularis NIES-593</name>
    <dbReference type="NCBI Taxonomy" id="1921803"/>
    <lineage>
        <taxon>Bacteria</taxon>
        <taxon>Bacillati</taxon>
        <taxon>Cyanobacteriota</taxon>
        <taxon>Cyanophyceae</taxon>
        <taxon>Pleurocapsales</taxon>
        <taxon>Hydrococcaceae</taxon>
        <taxon>Hydrococcus</taxon>
    </lineage>
</organism>
<dbReference type="AlphaFoldDB" id="A0A1U7H9S3"/>
<gene>
    <name evidence="1" type="ORF">NIES593_19140</name>
</gene>
<evidence type="ECO:0000313" key="2">
    <source>
        <dbReference type="Proteomes" id="UP000186868"/>
    </source>
</evidence>
<sequence length="71" mass="7741">MNMLTLAIAGQGAWKRIIRIGRDSISFDALKSAISWGSALPIANPINKILMLPRVVMISKANRSSSFISIK</sequence>
<name>A0A1U7H9S3_9CYAN</name>
<evidence type="ECO:0000313" key="1">
    <source>
        <dbReference type="EMBL" id="OKH20342.1"/>
    </source>
</evidence>
<accession>A0A1U7H9S3</accession>
<proteinExistence type="predicted"/>
<reference evidence="1 2" key="1">
    <citation type="submission" date="2016-11" db="EMBL/GenBank/DDBJ databases">
        <title>Draft Genome Sequences of Nine Cyanobacterial Strains from Diverse Habitats.</title>
        <authorList>
            <person name="Zhu T."/>
            <person name="Hou S."/>
            <person name="Lu X."/>
            <person name="Hess W.R."/>
        </authorList>
    </citation>
    <scope>NUCLEOTIDE SEQUENCE [LARGE SCALE GENOMIC DNA]</scope>
    <source>
        <strain evidence="1 2">NIES-593</strain>
    </source>
</reference>
<dbReference type="EMBL" id="MRCB01000031">
    <property type="protein sequence ID" value="OKH20342.1"/>
    <property type="molecule type" value="Genomic_DNA"/>
</dbReference>
<keyword evidence="2" id="KW-1185">Reference proteome</keyword>
<comment type="caution">
    <text evidence="1">The sequence shown here is derived from an EMBL/GenBank/DDBJ whole genome shotgun (WGS) entry which is preliminary data.</text>
</comment>
<dbReference type="STRING" id="1921803.NIES593_19140"/>